<keyword evidence="2" id="KW-1185">Reference proteome</keyword>
<reference evidence="2" key="1">
    <citation type="journal article" date="2022" name="Mol. Ecol. Resour.">
        <title>The genomes of chicory, endive, great burdock and yacon provide insights into Asteraceae palaeo-polyploidization history and plant inulin production.</title>
        <authorList>
            <person name="Fan W."/>
            <person name="Wang S."/>
            <person name="Wang H."/>
            <person name="Wang A."/>
            <person name="Jiang F."/>
            <person name="Liu H."/>
            <person name="Zhao H."/>
            <person name="Xu D."/>
            <person name="Zhang Y."/>
        </authorList>
    </citation>
    <scope>NUCLEOTIDE SEQUENCE [LARGE SCALE GENOMIC DNA]</scope>
    <source>
        <strain evidence="2">cv. Yunnan</strain>
    </source>
</reference>
<accession>A0ACB9HQJ1</accession>
<protein>
    <submittedName>
        <fullName evidence="1">Uncharacterized protein</fullName>
    </submittedName>
</protein>
<evidence type="ECO:0000313" key="2">
    <source>
        <dbReference type="Proteomes" id="UP001056120"/>
    </source>
</evidence>
<dbReference type="Proteomes" id="UP001056120">
    <property type="component" value="Linkage Group LG11"/>
</dbReference>
<reference evidence="1 2" key="2">
    <citation type="journal article" date="2022" name="Mol. Ecol. Resour.">
        <title>The genomes of chicory, endive, great burdock and yacon provide insights into Asteraceae paleo-polyploidization history and plant inulin production.</title>
        <authorList>
            <person name="Fan W."/>
            <person name="Wang S."/>
            <person name="Wang H."/>
            <person name="Wang A."/>
            <person name="Jiang F."/>
            <person name="Liu H."/>
            <person name="Zhao H."/>
            <person name="Xu D."/>
            <person name="Zhang Y."/>
        </authorList>
    </citation>
    <scope>NUCLEOTIDE SEQUENCE [LARGE SCALE GENOMIC DNA]</scope>
    <source>
        <strain evidence="2">cv. Yunnan</strain>
        <tissue evidence="1">Leaves</tissue>
    </source>
</reference>
<gene>
    <name evidence="1" type="ORF">L1987_33443</name>
</gene>
<evidence type="ECO:0000313" key="1">
    <source>
        <dbReference type="EMBL" id="KAI3798174.1"/>
    </source>
</evidence>
<proteinExistence type="predicted"/>
<dbReference type="EMBL" id="CM042028">
    <property type="protein sequence ID" value="KAI3798174.1"/>
    <property type="molecule type" value="Genomic_DNA"/>
</dbReference>
<organism evidence="1 2">
    <name type="scientific">Smallanthus sonchifolius</name>
    <dbReference type="NCBI Taxonomy" id="185202"/>
    <lineage>
        <taxon>Eukaryota</taxon>
        <taxon>Viridiplantae</taxon>
        <taxon>Streptophyta</taxon>
        <taxon>Embryophyta</taxon>
        <taxon>Tracheophyta</taxon>
        <taxon>Spermatophyta</taxon>
        <taxon>Magnoliopsida</taxon>
        <taxon>eudicotyledons</taxon>
        <taxon>Gunneridae</taxon>
        <taxon>Pentapetalae</taxon>
        <taxon>asterids</taxon>
        <taxon>campanulids</taxon>
        <taxon>Asterales</taxon>
        <taxon>Asteraceae</taxon>
        <taxon>Asteroideae</taxon>
        <taxon>Heliantheae alliance</taxon>
        <taxon>Millerieae</taxon>
        <taxon>Smallanthus</taxon>
    </lineage>
</organism>
<comment type="caution">
    <text evidence="1">The sequence shown here is derived from an EMBL/GenBank/DDBJ whole genome shotgun (WGS) entry which is preliminary data.</text>
</comment>
<sequence length="95" mass="10927">MNSALVWLMKGQISTLSIATKVDQRKSYGIWVYKKVKNLNSQMRIRVCRNSKIERIGMMSRAGSGKLVEELLVQNIIKWVFDDDDDDDDDAYGLL</sequence>
<name>A0ACB9HQJ1_9ASTR</name>